<accession>A0ABT2XCT1</accession>
<proteinExistence type="predicted"/>
<reference evidence="2 3" key="1">
    <citation type="submission" date="2021-07" db="EMBL/GenBank/DDBJ databases">
        <title>Clinical implication of Pseudomonas aeruginosa: further insight on the antimicrobial resistance.</title>
        <authorList>
            <person name="Macori G."/>
            <person name="Fanning S."/>
            <person name="Alqahtani A."/>
        </authorList>
    </citation>
    <scope>NUCLEOTIDE SEQUENCE [LARGE SCALE GENOMIC DNA]</scope>
    <source>
        <strain evidence="2 3">CFS3442</strain>
    </source>
</reference>
<evidence type="ECO:0008006" key="4">
    <source>
        <dbReference type="Google" id="ProtNLM"/>
    </source>
</evidence>
<keyword evidence="3" id="KW-1185">Reference proteome</keyword>
<organism evidence="2 3">
    <name type="scientific">Stenotrophomonas riyadhensis</name>
    <dbReference type="NCBI Taxonomy" id="2859893"/>
    <lineage>
        <taxon>Bacteria</taxon>
        <taxon>Pseudomonadati</taxon>
        <taxon>Pseudomonadota</taxon>
        <taxon>Gammaproteobacteria</taxon>
        <taxon>Lysobacterales</taxon>
        <taxon>Lysobacteraceae</taxon>
        <taxon>Stenotrophomonas</taxon>
    </lineage>
</organism>
<dbReference type="EMBL" id="JAHWBK010000003">
    <property type="protein sequence ID" value="MCV0323744.1"/>
    <property type="molecule type" value="Genomic_DNA"/>
</dbReference>
<dbReference type="Proteomes" id="UP001208054">
    <property type="component" value="Unassembled WGS sequence"/>
</dbReference>
<evidence type="ECO:0000313" key="2">
    <source>
        <dbReference type="EMBL" id="MCV0323744.1"/>
    </source>
</evidence>
<comment type="caution">
    <text evidence="2">The sequence shown here is derived from an EMBL/GenBank/DDBJ whole genome shotgun (WGS) entry which is preliminary data.</text>
</comment>
<feature type="chain" id="PRO_5047136486" description="Fimbrial protein" evidence="1">
    <location>
        <begin position="19"/>
        <end position="392"/>
    </location>
</feature>
<keyword evidence="1" id="KW-0732">Signal</keyword>
<evidence type="ECO:0000313" key="3">
    <source>
        <dbReference type="Proteomes" id="UP001208054"/>
    </source>
</evidence>
<name>A0ABT2XCT1_9GAMM</name>
<protein>
    <recommendedName>
        <fullName evidence="4">Fimbrial protein</fullName>
    </recommendedName>
</protein>
<feature type="signal peptide" evidence="1">
    <location>
        <begin position="1"/>
        <end position="18"/>
    </location>
</feature>
<dbReference type="RefSeq" id="WP_197612091.1">
    <property type="nucleotide sequence ID" value="NZ_JAHWBK010000003.1"/>
</dbReference>
<evidence type="ECO:0000256" key="1">
    <source>
        <dbReference type="SAM" id="SignalP"/>
    </source>
</evidence>
<gene>
    <name evidence="2" type="ORF">KYJ44_05390</name>
</gene>
<sequence length="392" mass="43203">MKWLMGVFLVLLSGSLAAQVAEVTVTGQFRPSALNPGSTEFENTTPRGAFCNWRPTECDRSNAYIFDLGSGEYWRKSGEGDPESRRDTTYVRFPKPRTVQLTEERTGRAFEARISFVAISLHLAFGRGVDPWYHGISGGCSAIRGAGGLGWSNGGWGLRDPLDPQECYSAHARGERTYSYRNVGIGIHVDLPNATTLLDGRYTAQESWTTGGAEADIDLGDNITGTEMIRMNFVFDVAHDFQVRFASESPSVTLVPEGGWSRWRDHGIAPGRLYQALPFHLTTSMDLSMKLRCEHEAGDRCGIRNARDDTVVPVDVDVTIPGLRNVHDGGPAQDTPLLPDDARAPRFTPDGYLMQRRSSLRFTAGREAVTEMLKAPGSHWQGNMTVVFDANP</sequence>